<sequence length="178" mass="19745">MAAKRSRLGRPSSSGDTTVLTAPIYESKEIRWPLNSPEPAIGTSILVGKPSPVKIRPLIFSLSAPVCDPVERVPFGAFLEKCCYCRKKIGINGEVFMSSMRAFCTAECREKQLDIDKDLKSLPSKPKLRSGKRAGFGFVQLSPAVFVLGSFDFDQHKLLCFSMSWKLLETRSIENAQL</sequence>
<dbReference type="OrthoDB" id="1864056at2759"/>
<keyword evidence="2" id="KW-0479">Metal-binding</keyword>
<dbReference type="EMBL" id="JAKOGI010001385">
    <property type="protein sequence ID" value="KAJ8425881.1"/>
    <property type="molecule type" value="Genomic_DNA"/>
</dbReference>
<evidence type="ECO:0000313" key="6">
    <source>
        <dbReference type="EMBL" id="KAJ8425881.1"/>
    </source>
</evidence>
<organism evidence="6 7">
    <name type="scientific">Carnegiea gigantea</name>
    <dbReference type="NCBI Taxonomy" id="171969"/>
    <lineage>
        <taxon>Eukaryota</taxon>
        <taxon>Viridiplantae</taxon>
        <taxon>Streptophyta</taxon>
        <taxon>Embryophyta</taxon>
        <taxon>Tracheophyta</taxon>
        <taxon>Spermatophyta</taxon>
        <taxon>Magnoliopsida</taxon>
        <taxon>eudicotyledons</taxon>
        <taxon>Gunneridae</taxon>
        <taxon>Pentapetalae</taxon>
        <taxon>Caryophyllales</taxon>
        <taxon>Cactineae</taxon>
        <taxon>Cactaceae</taxon>
        <taxon>Cactoideae</taxon>
        <taxon>Echinocereeae</taxon>
        <taxon>Carnegiea</taxon>
    </lineage>
</organism>
<dbReference type="Pfam" id="PF04570">
    <property type="entry name" value="zf-FLZ"/>
    <property type="match status" value="1"/>
</dbReference>
<dbReference type="PROSITE" id="PS51795">
    <property type="entry name" value="ZF_FLZ"/>
    <property type="match status" value="1"/>
</dbReference>
<name>A0A9Q1GV01_9CARY</name>
<evidence type="ECO:0000256" key="3">
    <source>
        <dbReference type="ARBA" id="ARBA00022771"/>
    </source>
</evidence>
<evidence type="ECO:0000313" key="7">
    <source>
        <dbReference type="Proteomes" id="UP001153076"/>
    </source>
</evidence>
<dbReference type="AlphaFoldDB" id="A0A9Q1GV01"/>
<evidence type="ECO:0000256" key="2">
    <source>
        <dbReference type="ARBA" id="ARBA00022723"/>
    </source>
</evidence>
<dbReference type="PANTHER" id="PTHR46057:SF54">
    <property type="entry name" value="FCS-LIKE ZINC FINGER 16"/>
    <property type="match status" value="1"/>
</dbReference>
<comment type="caution">
    <text evidence="6">The sequence shown here is derived from an EMBL/GenBank/DDBJ whole genome shotgun (WGS) entry which is preliminary data.</text>
</comment>
<protein>
    <recommendedName>
        <fullName evidence="5">FLZ-type domain-containing protein</fullName>
    </recommendedName>
</protein>
<feature type="domain" description="FLZ-type" evidence="5">
    <location>
        <begin position="77"/>
        <end position="120"/>
    </location>
</feature>
<keyword evidence="3" id="KW-0863">Zinc-finger</keyword>
<dbReference type="PANTHER" id="PTHR46057">
    <property type="entry name" value="FCS-LIKE ZINC FINGER 1-RELATED"/>
    <property type="match status" value="1"/>
</dbReference>
<gene>
    <name evidence="6" type="ORF">Cgig2_033154</name>
</gene>
<comment type="similarity">
    <text evidence="1">Belongs to the FLZ family.</text>
</comment>
<dbReference type="InterPro" id="IPR007650">
    <property type="entry name" value="Zf-FLZ_dom"/>
</dbReference>
<evidence type="ECO:0000256" key="1">
    <source>
        <dbReference type="ARBA" id="ARBA00009374"/>
    </source>
</evidence>
<evidence type="ECO:0000256" key="4">
    <source>
        <dbReference type="PROSITE-ProRule" id="PRU01131"/>
    </source>
</evidence>
<keyword evidence="7" id="KW-1185">Reference proteome</keyword>
<dbReference type="Proteomes" id="UP001153076">
    <property type="component" value="Unassembled WGS sequence"/>
</dbReference>
<proteinExistence type="inferred from homology"/>
<reference evidence="6" key="1">
    <citation type="submission" date="2022-04" db="EMBL/GenBank/DDBJ databases">
        <title>Carnegiea gigantea Genome sequencing and assembly v2.</title>
        <authorList>
            <person name="Copetti D."/>
            <person name="Sanderson M.J."/>
            <person name="Burquez A."/>
            <person name="Wojciechowski M.F."/>
        </authorList>
    </citation>
    <scope>NUCLEOTIDE SEQUENCE</scope>
    <source>
        <strain evidence="6">SGP5-SGP5p</strain>
        <tissue evidence="6">Aerial part</tissue>
    </source>
</reference>
<dbReference type="InterPro" id="IPR044533">
    <property type="entry name" value="FLZ1/2/3"/>
</dbReference>
<dbReference type="GO" id="GO:0008270">
    <property type="term" value="F:zinc ion binding"/>
    <property type="evidence" value="ECO:0007669"/>
    <property type="project" value="UniProtKB-KW"/>
</dbReference>
<feature type="zinc finger region" description="FLZ-type" evidence="4">
    <location>
        <begin position="77"/>
        <end position="120"/>
    </location>
</feature>
<keyword evidence="3" id="KW-0862">Zinc</keyword>
<evidence type="ECO:0000259" key="5">
    <source>
        <dbReference type="PROSITE" id="PS51795"/>
    </source>
</evidence>
<accession>A0A9Q1GV01</accession>